<proteinExistence type="predicted"/>
<evidence type="ECO:0000313" key="2">
    <source>
        <dbReference type="EMBL" id="MDS0297786.1"/>
    </source>
</evidence>
<dbReference type="InterPro" id="IPR036511">
    <property type="entry name" value="TGT-like_sf"/>
</dbReference>
<dbReference type="RefSeq" id="WP_310922614.1">
    <property type="nucleotide sequence ID" value="NZ_JAMQOP010000001.1"/>
</dbReference>
<dbReference type="EMBL" id="JAMQOP010000001">
    <property type="protein sequence ID" value="MDS0297786.1"/>
    <property type="molecule type" value="Genomic_DNA"/>
</dbReference>
<organism evidence="2 3">
    <name type="scientific">Halogeometricum salsisoli</name>
    <dbReference type="NCBI Taxonomy" id="2950536"/>
    <lineage>
        <taxon>Archaea</taxon>
        <taxon>Methanobacteriati</taxon>
        <taxon>Methanobacteriota</taxon>
        <taxon>Stenosarchaea group</taxon>
        <taxon>Halobacteria</taxon>
        <taxon>Halobacteriales</taxon>
        <taxon>Haloferacaceae</taxon>
        <taxon>Halogeometricum</taxon>
    </lineage>
</organism>
<feature type="domain" description="tRNA-guanine(15) transglycosylase-like" evidence="1">
    <location>
        <begin position="66"/>
        <end position="277"/>
    </location>
</feature>
<accession>A0ABU2GBC6</accession>
<sequence>MFTPISNGPGAHRSIQALTERFDLNVMFDSGGYEVQVGNKEFDDLYSYLINFYGENSWGHRYVLPDNVPLSDDPPEVVNRKVDETLSATEMCFRRLSEDRQSKAVAVVQGHTTDQLYRCLNKYSQLDGLQHIGFGSFGTSGVSNGVNMLTTETFQNLSTVVDRAHEEGLSVHAFGVGGPTSLPLLYEAGVDSFDTTSWMRSSGYGNVFFPFKSRFNASHRKNRGGNVLTGSELPHLRAETDHQCPFCEDINDLRNNRWDRIIHNLLVIYEMTHQMERMTTEETIEAMDSNSQYRKLLESVQEIKPVRRSILT</sequence>
<protein>
    <recommendedName>
        <fullName evidence="1">tRNA-guanine(15) transglycosylase-like domain-containing protein</fullName>
    </recommendedName>
</protein>
<dbReference type="Proteomes" id="UP001257060">
    <property type="component" value="Unassembled WGS sequence"/>
</dbReference>
<keyword evidence="3" id="KW-1185">Reference proteome</keyword>
<reference evidence="2 3" key="1">
    <citation type="submission" date="2022-06" db="EMBL/GenBank/DDBJ databases">
        <title>Halogeometricum sp. a new haloarchaeum isolate from saline soil.</title>
        <authorList>
            <person name="Strakova D."/>
            <person name="Galisteo C."/>
            <person name="Sanchez-Porro C."/>
            <person name="Ventosa A."/>
        </authorList>
    </citation>
    <scope>NUCLEOTIDE SEQUENCE [LARGE SCALE GENOMIC DNA]</scope>
    <source>
        <strain evidence="2 3">S1BR25-6</strain>
    </source>
</reference>
<dbReference type="SUPFAM" id="SSF51713">
    <property type="entry name" value="tRNA-guanine transglycosylase"/>
    <property type="match status" value="1"/>
</dbReference>
<gene>
    <name evidence="2" type="ORF">NDI76_03440</name>
</gene>
<dbReference type="Pfam" id="PF01702">
    <property type="entry name" value="TGT"/>
    <property type="match status" value="1"/>
</dbReference>
<evidence type="ECO:0000259" key="1">
    <source>
        <dbReference type="Pfam" id="PF01702"/>
    </source>
</evidence>
<dbReference type="InterPro" id="IPR002616">
    <property type="entry name" value="tRNA_ribo_trans-like"/>
</dbReference>
<name>A0ABU2GBC6_9EURY</name>
<dbReference type="Gene3D" id="3.20.20.105">
    <property type="entry name" value="Queuine tRNA-ribosyltransferase-like"/>
    <property type="match status" value="1"/>
</dbReference>
<evidence type="ECO:0000313" key="3">
    <source>
        <dbReference type="Proteomes" id="UP001257060"/>
    </source>
</evidence>
<comment type="caution">
    <text evidence="2">The sequence shown here is derived from an EMBL/GenBank/DDBJ whole genome shotgun (WGS) entry which is preliminary data.</text>
</comment>